<evidence type="ECO:0008006" key="4">
    <source>
        <dbReference type="Google" id="ProtNLM"/>
    </source>
</evidence>
<accession>A0A6J4VI80</accession>
<gene>
    <name evidence="3" type="ORF">AVDCRST_MAG86-2632</name>
</gene>
<evidence type="ECO:0000313" key="3">
    <source>
        <dbReference type="EMBL" id="CAA9579520.1"/>
    </source>
</evidence>
<protein>
    <recommendedName>
        <fullName evidence="4">N-acetyltransferase domain-containing protein</fullName>
    </recommendedName>
</protein>
<proteinExistence type="predicted"/>
<dbReference type="Gene3D" id="3.40.630.30">
    <property type="match status" value="1"/>
</dbReference>
<dbReference type="CDD" id="cd04301">
    <property type="entry name" value="NAT_SF"/>
    <property type="match status" value="1"/>
</dbReference>
<dbReference type="InterPro" id="IPR050832">
    <property type="entry name" value="Bact_Acetyltransf"/>
</dbReference>
<evidence type="ECO:0000256" key="2">
    <source>
        <dbReference type="ARBA" id="ARBA00023315"/>
    </source>
</evidence>
<evidence type="ECO:0000256" key="1">
    <source>
        <dbReference type="ARBA" id="ARBA00022679"/>
    </source>
</evidence>
<sequence>MTALPFSPKVRPFRIDTDVPPLLHLSAEAEAVDTGELLSEEQVRLYLSLPNHNPETDRWVVEHPDDAAVLIAHAKLHLPSEADDCRVADATLVVHPQWRRQGIARTLFSLIEGPLEGTTDVNELRVYLDPRHEGAVTFASARQFRANPADTYTEMHAVLADVTAQPVLPEGFTLRSYRDVDHLPTLVEAVDRGFEGLHGHHRSSEVGFAPHLAELDWDGLFLLFAPDGKVVGTVGAQLAPDRTERNGVLTGLVDSPGLVPEHRSPELYRALLLSGVAYLKGRNVVRAELQSWGDAPETITLYTTLGFAVHHQQVAYGHGRPVR</sequence>
<reference evidence="3" key="1">
    <citation type="submission" date="2020-02" db="EMBL/GenBank/DDBJ databases">
        <authorList>
            <person name="Meier V. D."/>
        </authorList>
    </citation>
    <scope>NUCLEOTIDE SEQUENCE</scope>
    <source>
        <strain evidence="3">AVDCRST_MAG86</strain>
    </source>
</reference>
<dbReference type="PANTHER" id="PTHR43877">
    <property type="entry name" value="AMINOALKYLPHOSPHONATE N-ACETYLTRANSFERASE-RELATED-RELATED"/>
    <property type="match status" value="1"/>
</dbReference>
<organism evidence="3">
    <name type="scientific">uncultured Truepera sp</name>
    <dbReference type="NCBI Taxonomy" id="543023"/>
    <lineage>
        <taxon>Bacteria</taxon>
        <taxon>Thermotogati</taxon>
        <taxon>Deinococcota</taxon>
        <taxon>Deinococci</taxon>
        <taxon>Trueperales</taxon>
        <taxon>Trueperaceae</taxon>
        <taxon>Truepera</taxon>
        <taxon>environmental samples</taxon>
    </lineage>
</organism>
<dbReference type="SUPFAM" id="SSF55729">
    <property type="entry name" value="Acyl-CoA N-acyltransferases (Nat)"/>
    <property type="match status" value="2"/>
</dbReference>
<dbReference type="InterPro" id="IPR016181">
    <property type="entry name" value="Acyl_CoA_acyltransferase"/>
</dbReference>
<dbReference type="GO" id="GO:0016746">
    <property type="term" value="F:acyltransferase activity"/>
    <property type="evidence" value="ECO:0007669"/>
    <property type="project" value="UniProtKB-KW"/>
</dbReference>
<name>A0A6J4VI80_9DEIN</name>
<keyword evidence="1" id="KW-0808">Transferase</keyword>
<dbReference type="EMBL" id="CADCWP010000229">
    <property type="protein sequence ID" value="CAA9579520.1"/>
    <property type="molecule type" value="Genomic_DNA"/>
</dbReference>
<dbReference type="AlphaFoldDB" id="A0A6J4VI80"/>
<keyword evidence="2" id="KW-0012">Acyltransferase</keyword>